<evidence type="ECO:0000313" key="3">
    <source>
        <dbReference type="EMBL" id="TMI77589.1"/>
    </source>
</evidence>
<gene>
    <name evidence="3" type="ORF">E6H04_13920</name>
</gene>
<accession>A0A537J1Z9</accession>
<proteinExistence type="predicted"/>
<sequence>MMDDRLRREGRTGGVSRRTLLERAALLGVGAGALGRLLEITEVAAKFKTVNPGVITVAINGDMPMTSVKDGKLIGTDGEMIAAIAAKLGLGVKPSLMEWSATIESVKTGRTDIMLGNMGWTPKRAEVMLITDAIYYAGTFVTMKKSMKFTQSVGIDDMKGHSIGTVTGFTIVPEMKQVPGTTEVKLYDTSDACTRDVTAGRLDFAILDAPTVDYLILQNPGWGLKQIPIKPNPNFPQLTSKQHTVMGMNMDNHDLFDGVNRGVKWLWASKKNAELLAKYGVKNPDYLVPPGKNPRIGVDRDAQGNIIGPGAHPAKDYSSLFR</sequence>
<dbReference type="InterPro" id="IPR006311">
    <property type="entry name" value="TAT_signal"/>
</dbReference>
<reference evidence="3 4" key="1">
    <citation type="journal article" date="2019" name="Nat. Microbiol.">
        <title>Mediterranean grassland soil C-N compound turnover is dependent on rainfall and depth, and is mediated by genomically divergent microorganisms.</title>
        <authorList>
            <person name="Diamond S."/>
            <person name="Andeer P.F."/>
            <person name="Li Z."/>
            <person name="Crits-Christoph A."/>
            <person name="Burstein D."/>
            <person name="Anantharaman K."/>
            <person name="Lane K.R."/>
            <person name="Thomas B.C."/>
            <person name="Pan C."/>
            <person name="Northen T.R."/>
            <person name="Banfield J.F."/>
        </authorList>
    </citation>
    <scope>NUCLEOTIDE SEQUENCE [LARGE SCALE GENOMIC DNA]</scope>
    <source>
        <strain evidence="3">NP_7</strain>
    </source>
</reference>
<feature type="domain" description="Solute-binding protein family 3/N-terminal" evidence="2">
    <location>
        <begin position="54"/>
        <end position="283"/>
    </location>
</feature>
<evidence type="ECO:0000259" key="2">
    <source>
        <dbReference type="SMART" id="SM00062"/>
    </source>
</evidence>
<evidence type="ECO:0000313" key="4">
    <source>
        <dbReference type="Proteomes" id="UP000320048"/>
    </source>
</evidence>
<dbReference type="Gene3D" id="3.40.190.10">
    <property type="entry name" value="Periplasmic binding protein-like II"/>
    <property type="match status" value="2"/>
</dbReference>
<name>A0A537J1Z9_9BACT</name>
<dbReference type="InterPro" id="IPR001638">
    <property type="entry name" value="Solute-binding_3/MltF_N"/>
</dbReference>
<protein>
    <submittedName>
        <fullName evidence="3">Amino acid ABC transporter substrate-binding protein</fullName>
    </submittedName>
</protein>
<dbReference type="CDD" id="cd13530">
    <property type="entry name" value="PBP2_peptides_like"/>
    <property type="match status" value="1"/>
</dbReference>
<dbReference type="PANTHER" id="PTHR35936">
    <property type="entry name" value="MEMBRANE-BOUND LYTIC MUREIN TRANSGLYCOSYLASE F"/>
    <property type="match status" value="1"/>
</dbReference>
<dbReference type="EMBL" id="VBAO01000448">
    <property type="protein sequence ID" value="TMI77589.1"/>
    <property type="molecule type" value="Genomic_DNA"/>
</dbReference>
<dbReference type="PROSITE" id="PS51318">
    <property type="entry name" value="TAT"/>
    <property type="match status" value="1"/>
</dbReference>
<dbReference type="AlphaFoldDB" id="A0A537J1Z9"/>
<dbReference type="SUPFAM" id="SSF53850">
    <property type="entry name" value="Periplasmic binding protein-like II"/>
    <property type="match status" value="1"/>
</dbReference>
<keyword evidence="1" id="KW-0732">Signal</keyword>
<dbReference type="SMART" id="SM00062">
    <property type="entry name" value="PBPb"/>
    <property type="match status" value="1"/>
</dbReference>
<dbReference type="PANTHER" id="PTHR35936:SF17">
    <property type="entry name" value="ARGININE-BINDING EXTRACELLULAR PROTEIN ARTP"/>
    <property type="match status" value="1"/>
</dbReference>
<evidence type="ECO:0000256" key="1">
    <source>
        <dbReference type="ARBA" id="ARBA00022729"/>
    </source>
</evidence>
<dbReference type="Proteomes" id="UP000320048">
    <property type="component" value="Unassembled WGS sequence"/>
</dbReference>
<organism evidence="3 4">
    <name type="scientific">Candidatus Segetimicrobium genomatis</name>
    <dbReference type="NCBI Taxonomy" id="2569760"/>
    <lineage>
        <taxon>Bacteria</taxon>
        <taxon>Bacillati</taxon>
        <taxon>Candidatus Sysuimicrobiota</taxon>
        <taxon>Candidatus Sysuimicrobiia</taxon>
        <taxon>Candidatus Sysuimicrobiales</taxon>
        <taxon>Candidatus Segetimicrobiaceae</taxon>
        <taxon>Candidatus Segetimicrobium</taxon>
    </lineage>
</organism>
<dbReference type="Pfam" id="PF00497">
    <property type="entry name" value="SBP_bac_3"/>
    <property type="match status" value="1"/>
</dbReference>
<comment type="caution">
    <text evidence="3">The sequence shown here is derived from an EMBL/GenBank/DDBJ whole genome shotgun (WGS) entry which is preliminary data.</text>
</comment>